<dbReference type="AlphaFoldDB" id="A0AAD7X7J0"/>
<name>A0AAD7X7J0_9APHY</name>
<reference evidence="1" key="1">
    <citation type="submission" date="2022-11" db="EMBL/GenBank/DDBJ databases">
        <title>Genome Sequence of Cubamyces cubensis.</title>
        <authorList>
            <person name="Buettner E."/>
        </authorList>
    </citation>
    <scope>NUCLEOTIDE SEQUENCE</scope>
    <source>
        <strain evidence="1">MPL-01</strain>
    </source>
</reference>
<comment type="caution">
    <text evidence="1">The sequence shown here is derived from an EMBL/GenBank/DDBJ whole genome shotgun (WGS) entry which is preliminary data.</text>
</comment>
<dbReference type="Proteomes" id="UP001215151">
    <property type="component" value="Unassembled WGS sequence"/>
</dbReference>
<proteinExistence type="predicted"/>
<accession>A0AAD7X7J0</accession>
<protein>
    <submittedName>
        <fullName evidence="1">Uncharacterized protein</fullName>
    </submittedName>
</protein>
<gene>
    <name evidence="1" type="ORF">ONZ51_g7352</name>
</gene>
<organism evidence="1 2">
    <name type="scientific">Trametes cubensis</name>
    <dbReference type="NCBI Taxonomy" id="1111947"/>
    <lineage>
        <taxon>Eukaryota</taxon>
        <taxon>Fungi</taxon>
        <taxon>Dikarya</taxon>
        <taxon>Basidiomycota</taxon>
        <taxon>Agaricomycotina</taxon>
        <taxon>Agaricomycetes</taxon>
        <taxon>Polyporales</taxon>
        <taxon>Polyporaceae</taxon>
        <taxon>Trametes</taxon>
    </lineage>
</organism>
<dbReference type="EMBL" id="JAPEVG010000194">
    <property type="protein sequence ID" value="KAJ8474241.1"/>
    <property type="molecule type" value="Genomic_DNA"/>
</dbReference>
<keyword evidence="2" id="KW-1185">Reference proteome</keyword>
<dbReference type="InterPro" id="IPR007255">
    <property type="entry name" value="COG8"/>
</dbReference>
<sequence>MVNRSVNKDIKKRAAALAAIGYDAPTVADILGVSSVKRWPVSISTVQHSLKTLGYSVKKLRKAAAQHDELTRQQRKADTLSCFTADQLLFVDESSKVDRTSERRYGRAVACEIQSFKRGVWYGILPALCINGLLAVRVVRGSVDGSAFHDWVITEVAPPQSLDKDPSSSLFSICSAHECTHDALLYLISYAPLQSLHTTTSILSSSLDSLFTICSPKPQVKRTDVRSGLSPRDLGAKSHASPAYLHAYVLSMLVQLISILHGQTKLPTLFRAVGFLWKVNVLFGQELPLALDSMPCTVEAEKKGLNSEGGVEREREIYARCLKRIQYYHLPRPSAGHRARTLPAPPELRVPLRAFTTLRVWQLLDLTLPLVADPSFLSSLLTPLTYCATSFARIGLDFRAALGPFFVFAVRRGVTRGFDDATNAWSTTLESDDTAECCSRLVSEE</sequence>
<evidence type="ECO:0000313" key="1">
    <source>
        <dbReference type="EMBL" id="KAJ8474241.1"/>
    </source>
</evidence>
<dbReference type="GO" id="GO:0017119">
    <property type="term" value="C:Golgi transport complex"/>
    <property type="evidence" value="ECO:0007669"/>
    <property type="project" value="InterPro"/>
</dbReference>
<evidence type="ECO:0000313" key="2">
    <source>
        <dbReference type="Proteomes" id="UP001215151"/>
    </source>
</evidence>
<dbReference type="Pfam" id="PF04124">
    <property type="entry name" value="Dor1"/>
    <property type="match status" value="1"/>
</dbReference>